<organism evidence="2 3">
    <name type="scientific">Caballeronia sordidicola</name>
    <name type="common">Burkholderia sordidicola</name>
    <dbReference type="NCBI Taxonomy" id="196367"/>
    <lineage>
        <taxon>Bacteria</taxon>
        <taxon>Pseudomonadati</taxon>
        <taxon>Pseudomonadota</taxon>
        <taxon>Betaproteobacteria</taxon>
        <taxon>Burkholderiales</taxon>
        <taxon>Burkholderiaceae</taxon>
        <taxon>Caballeronia</taxon>
    </lineage>
</organism>
<evidence type="ECO:0000259" key="1">
    <source>
        <dbReference type="Pfam" id="PF18480"/>
    </source>
</evidence>
<evidence type="ECO:0000313" key="2">
    <source>
        <dbReference type="EMBL" id="OTP78881.1"/>
    </source>
</evidence>
<comment type="caution">
    <text evidence="2">The sequence shown here is derived from an EMBL/GenBank/DDBJ whole genome shotgun (WGS) entry which is preliminary data.</text>
</comment>
<evidence type="ECO:0000313" key="3">
    <source>
        <dbReference type="Proteomes" id="UP000195221"/>
    </source>
</evidence>
<gene>
    <name evidence="2" type="ORF">PAMC26577_03025</name>
</gene>
<dbReference type="Pfam" id="PF18480">
    <property type="entry name" value="DUF5615"/>
    <property type="match status" value="1"/>
</dbReference>
<dbReference type="Proteomes" id="UP000195221">
    <property type="component" value="Unassembled WGS sequence"/>
</dbReference>
<reference evidence="2 3" key="1">
    <citation type="submission" date="2017-03" db="EMBL/GenBank/DDBJ databases">
        <title>Genome analysis of strain PAMC 26577.</title>
        <authorList>
            <person name="Oh H.-M."/>
            <person name="Yang J.-A."/>
        </authorList>
    </citation>
    <scope>NUCLEOTIDE SEQUENCE [LARGE SCALE GENOMIC DNA]</scope>
    <source>
        <strain evidence="2 3">PAMC 26577</strain>
    </source>
</reference>
<protein>
    <recommendedName>
        <fullName evidence="1">DUF5615 domain-containing protein</fullName>
    </recommendedName>
</protein>
<name>A0A242N5F9_CABSO</name>
<dbReference type="InterPro" id="IPR041049">
    <property type="entry name" value="DUF5615"/>
</dbReference>
<sequence>MTFKFLIDECLWPGLVEQACQAGHWETTCVRDRGWSGTKDHRLIRYVVDQDFTLVTHNAIDFRGSANGPVGGLHARETIHAGLVCLVSASAMTPVRQQQLFSYALAELATMPDLVNQALEVWEDESGEVTITMYRIPA</sequence>
<dbReference type="RefSeq" id="WP_075359239.1">
    <property type="nucleotide sequence ID" value="NZ_MSRG01000064.1"/>
</dbReference>
<dbReference type="AlphaFoldDB" id="A0A242N5F9"/>
<dbReference type="EMBL" id="NBTZ01000021">
    <property type="protein sequence ID" value="OTP78881.1"/>
    <property type="molecule type" value="Genomic_DNA"/>
</dbReference>
<proteinExistence type="predicted"/>
<accession>A0A242N5F9</accession>
<feature type="domain" description="DUF5615" evidence="1">
    <location>
        <begin position="4"/>
        <end position="64"/>
    </location>
</feature>